<feature type="transmembrane region" description="Helical" evidence="1">
    <location>
        <begin position="232"/>
        <end position="253"/>
    </location>
</feature>
<feature type="transmembrane region" description="Helical" evidence="1">
    <location>
        <begin position="154"/>
        <end position="174"/>
    </location>
</feature>
<sequence length="262" mass="28159">MNRWLVLFGKEWTELIRSYKLVWVPLVYILFGAMQPVSTYFLPDILAHAGNLPEGALISIPQPSASEVMAQTLQQFNTIGLLVLALSVMGSISAERTNGVTAMILVKPISYLSFVSAKWAAMLVLVTLAFAGGFGAAWYYTAALFETVDWQRSLYAYLLFLLWLSFAGSLTLLFSALLRSGAAAAACALGTAAVLALTASAFPHALAASPGMLPKFAYVQFAPTPSGQDSPWPAVCVAIGIMVAIMTIAAWSLRRRPSLDTL</sequence>
<evidence type="ECO:0000256" key="1">
    <source>
        <dbReference type="SAM" id="Phobius"/>
    </source>
</evidence>
<name>A0ABS5CHX7_9BACL</name>
<keyword evidence="3" id="KW-1185">Reference proteome</keyword>
<evidence type="ECO:0000313" key="2">
    <source>
        <dbReference type="EMBL" id="MBP3965474.1"/>
    </source>
</evidence>
<keyword evidence="1" id="KW-1133">Transmembrane helix</keyword>
<accession>A0ABS5CHX7</accession>
<gene>
    <name evidence="2" type="ORF">I8J30_22430</name>
</gene>
<keyword evidence="1" id="KW-0472">Membrane</keyword>
<dbReference type="RefSeq" id="WP_210661940.1">
    <property type="nucleotide sequence ID" value="NZ_JAGKSP010000011.1"/>
</dbReference>
<feature type="transmembrane region" description="Helical" evidence="1">
    <location>
        <begin position="21"/>
        <end position="42"/>
    </location>
</feature>
<feature type="transmembrane region" description="Helical" evidence="1">
    <location>
        <begin position="181"/>
        <end position="202"/>
    </location>
</feature>
<keyword evidence="1" id="KW-0812">Transmembrane</keyword>
<proteinExistence type="predicted"/>
<dbReference type="Proteomes" id="UP000673394">
    <property type="component" value="Unassembled WGS sequence"/>
</dbReference>
<dbReference type="EMBL" id="JAGKSP010000011">
    <property type="protein sequence ID" value="MBP3965474.1"/>
    <property type="molecule type" value="Genomic_DNA"/>
</dbReference>
<organism evidence="2 3">
    <name type="scientific">Paenibacillus lignilyticus</name>
    <dbReference type="NCBI Taxonomy" id="1172615"/>
    <lineage>
        <taxon>Bacteria</taxon>
        <taxon>Bacillati</taxon>
        <taxon>Bacillota</taxon>
        <taxon>Bacilli</taxon>
        <taxon>Bacillales</taxon>
        <taxon>Paenibacillaceae</taxon>
        <taxon>Paenibacillus</taxon>
    </lineage>
</organism>
<comment type="caution">
    <text evidence="2">The sequence shown here is derived from an EMBL/GenBank/DDBJ whole genome shotgun (WGS) entry which is preliminary data.</text>
</comment>
<protein>
    <submittedName>
        <fullName evidence="2">ABC transporter permease subunit</fullName>
    </submittedName>
</protein>
<evidence type="ECO:0000313" key="3">
    <source>
        <dbReference type="Proteomes" id="UP000673394"/>
    </source>
</evidence>
<dbReference type="Pfam" id="PF12679">
    <property type="entry name" value="ABC2_membrane_2"/>
    <property type="match status" value="1"/>
</dbReference>
<feature type="transmembrane region" description="Helical" evidence="1">
    <location>
        <begin position="76"/>
        <end position="94"/>
    </location>
</feature>
<feature type="transmembrane region" description="Helical" evidence="1">
    <location>
        <begin position="115"/>
        <end position="142"/>
    </location>
</feature>
<reference evidence="2 3" key="1">
    <citation type="submission" date="2021-04" db="EMBL/GenBank/DDBJ databases">
        <title>Paenibacillus sp. DLE-14 whole genome sequence.</title>
        <authorList>
            <person name="Ham Y.J."/>
        </authorList>
    </citation>
    <scope>NUCLEOTIDE SEQUENCE [LARGE SCALE GENOMIC DNA]</scope>
    <source>
        <strain evidence="2 3">DLE-14</strain>
    </source>
</reference>